<feature type="region of interest" description="Disordered" evidence="5">
    <location>
        <begin position="194"/>
        <end position="232"/>
    </location>
</feature>
<dbReference type="Pfam" id="PF03351">
    <property type="entry name" value="DOMON"/>
    <property type="match status" value="1"/>
</dbReference>
<evidence type="ECO:0000256" key="3">
    <source>
        <dbReference type="ARBA" id="ARBA00022729"/>
    </source>
</evidence>
<evidence type="ECO:0000313" key="9">
    <source>
        <dbReference type="Proteomes" id="UP000664859"/>
    </source>
</evidence>
<accession>A0A835Z913</accession>
<feature type="chain" id="PRO_5032706921" description="DOMON domain-containing protein" evidence="6">
    <location>
        <begin position="23"/>
        <end position="253"/>
    </location>
</feature>
<sequence length="253" mass="26057">MPGARGLFAALAAAWLLQASNGAPLEAFTCTPSDVPDFACSAVLDDGVTFSWSIDEVLGTLSGRLDVILDEPEWIGWGRSLQGKMKGSDAVVCQPLDTGITIARYELNSYSTSAVLPSPVQDLTDAACAYAAATKTMTMTFTRPLAATSPKHIAILPDITQPIVYAYGATKDLMRHKSRSGAMLMFAAGAAAPADPPAATVRPRVPPAAGDPVNAPDAPTPAPTPAPLEGGAATTAPAASAWALLLCVLAYFA</sequence>
<reference evidence="8" key="1">
    <citation type="submission" date="2021-02" db="EMBL/GenBank/DDBJ databases">
        <title>First Annotated Genome of the Yellow-green Alga Tribonema minus.</title>
        <authorList>
            <person name="Mahan K.M."/>
        </authorList>
    </citation>
    <scope>NUCLEOTIDE SEQUENCE</scope>
    <source>
        <strain evidence="8">UTEX B ZZ1240</strain>
    </source>
</reference>
<evidence type="ECO:0000256" key="2">
    <source>
        <dbReference type="ARBA" id="ARBA00022448"/>
    </source>
</evidence>
<dbReference type="AlphaFoldDB" id="A0A835Z913"/>
<evidence type="ECO:0000256" key="5">
    <source>
        <dbReference type="SAM" id="MobiDB-lite"/>
    </source>
</evidence>
<dbReference type="InterPro" id="IPR045266">
    <property type="entry name" value="DOH_DOMON"/>
</dbReference>
<keyword evidence="4" id="KW-0472">Membrane</keyword>
<keyword evidence="9" id="KW-1185">Reference proteome</keyword>
<evidence type="ECO:0000256" key="4">
    <source>
        <dbReference type="ARBA" id="ARBA00023136"/>
    </source>
</evidence>
<dbReference type="EMBL" id="JAFCMP010000093">
    <property type="protein sequence ID" value="KAG5187145.1"/>
    <property type="molecule type" value="Genomic_DNA"/>
</dbReference>
<gene>
    <name evidence="8" type="ORF">JKP88DRAFT_267909</name>
</gene>
<proteinExistence type="predicted"/>
<dbReference type="Proteomes" id="UP000664859">
    <property type="component" value="Unassembled WGS sequence"/>
</dbReference>
<dbReference type="CDD" id="cd09631">
    <property type="entry name" value="DOMON_DOH"/>
    <property type="match status" value="1"/>
</dbReference>
<dbReference type="GO" id="GO:0016020">
    <property type="term" value="C:membrane"/>
    <property type="evidence" value="ECO:0007669"/>
    <property type="project" value="UniProtKB-SubCell"/>
</dbReference>
<evidence type="ECO:0000259" key="7">
    <source>
        <dbReference type="PROSITE" id="PS50836"/>
    </source>
</evidence>
<feature type="compositionally biased region" description="Low complexity" evidence="5">
    <location>
        <begin position="194"/>
        <end position="210"/>
    </location>
</feature>
<feature type="signal peptide" evidence="6">
    <location>
        <begin position="1"/>
        <end position="22"/>
    </location>
</feature>
<name>A0A835Z913_9STRA</name>
<dbReference type="PANTHER" id="PTHR23130">
    <property type="entry name" value="CYTOCHROME B561 AND DOMON DOMAIN-CONTAINING PROTEIN"/>
    <property type="match status" value="1"/>
</dbReference>
<keyword evidence="3 6" id="KW-0732">Signal</keyword>
<protein>
    <recommendedName>
        <fullName evidence="7">DOMON domain-containing protein</fullName>
    </recommendedName>
</protein>
<dbReference type="PANTHER" id="PTHR23130:SF171">
    <property type="entry name" value="OS01G0895300 PROTEIN"/>
    <property type="match status" value="1"/>
</dbReference>
<comment type="subcellular location">
    <subcellularLocation>
        <location evidence="1">Membrane</location>
    </subcellularLocation>
</comment>
<evidence type="ECO:0000313" key="8">
    <source>
        <dbReference type="EMBL" id="KAG5187145.1"/>
    </source>
</evidence>
<evidence type="ECO:0000256" key="6">
    <source>
        <dbReference type="SAM" id="SignalP"/>
    </source>
</evidence>
<dbReference type="InterPro" id="IPR005018">
    <property type="entry name" value="DOMON_domain"/>
</dbReference>
<dbReference type="PROSITE" id="PS50836">
    <property type="entry name" value="DOMON"/>
    <property type="match status" value="1"/>
</dbReference>
<feature type="domain" description="DOMON" evidence="7">
    <location>
        <begin position="46"/>
        <end position="168"/>
    </location>
</feature>
<organism evidence="8 9">
    <name type="scientific">Tribonema minus</name>
    <dbReference type="NCBI Taxonomy" id="303371"/>
    <lineage>
        <taxon>Eukaryota</taxon>
        <taxon>Sar</taxon>
        <taxon>Stramenopiles</taxon>
        <taxon>Ochrophyta</taxon>
        <taxon>PX clade</taxon>
        <taxon>Xanthophyceae</taxon>
        <taxon>Tribonematales</taxon>
        <taxon>Tribonemataceae</taxon>
        <taxon>Tribonema</taxon>
    </lineage>
</organism>
<dbReference type="SMART" id="SM00664">
    <property type="entry name" value="DoH"/>
    <property type="match status" value="1"/>
</dbReference>
<keyword evidence="2" id="KW-0813">Transport</keyword>
<comment type="caution">
    <text evidence="8">The sequence shown here is derived from an EMBL/GenBank/DDBJ whole genome shotgun (WGS) entry which is preliminary data.</text>
</comment>
<evidence type="ECO:0000256" key="1">
    <source>
        <dbReference type="ARBA" id="ARBA00004370"/>
    </source>
</evidence>